<feature type="region of interest" description="Disordered" evidence="1">
    <location>
        <begin position="1"/>
        <end position="20"/>
    </location>
</feature>
<evidence type="ECO:0000313" key="3">
    <source>
        <dbReference type="EMBL" id="MVA76149.1"/>
    </source>
</evidence>
<keyword evidence="2" id="KW-1133">Transmembrane helix</keyword>
<organism evidence="3 4">
    <name type="scientific">Auraticoccus cholistanensis</name>
    <dbReference type="NCBI Taxonomy" id="2656650"/>
    <lineage>
        <taxon>Bacteria</taxon>
        <taxon>Bacillati</taxon>
        <taxon>Actinomycetota</taxon>
        <taxon>Actinomycetes</taxon>
        <taxon>Propionibacteriales</taxon>
        <taxon>Propionibacteriaceae</taxon>
        <taxon>Auraticoccus</taxon>
    </lineage>
</organism>
<keyword evidence="2" id="KW-0472">Membrane</keyword>
<evidence type="ECO:0000256" key="2">
    <source>
        <dbReference type="SAM" id="Phobius"/>
    </source>
</evidence>
<dbReference type="AlphaFoldDB" id="A0A6A9V0S6"/>
<proteinExistence type="predicted"/>
<protein>
    <recommendedName>
        <fullName evidence="5">Nitrate/nitrite sensing protein domain-containing protein</fullName>
    </recommendedName>
</protein>
<sequence>MTEQEVAERPRRAAQPLAPQASAPGYLQQRVAFPAPTVAHDLPPQVITRPGRVRDVGRRGTRLTTPQLLTVLTTACVLTVLLLGTVATTFLVRGADALQRARHDAQQLVRVQQIEADLLRADALAASSFLVGASAGAQDRADHAAAVDEVSRLLVEAARAQPADAPALQEVNSELVRYTAAVAQARAQRGSDRAAAAAALQDAGARLRSTAVPRLEATAEANAARVGAGVPDLALVAVPAVALLTLAVLGWTLRTVAVRFHRRVNVGLAAAAVLVLLGGAVPTAVLASAAGVVADLDRGALADVRQLSAARASAHDARALEGLALVSPGAAAGHEDAWQQRSEQVLAALHAAGAQELVPAWQRHLDAHRQIRTLADRGDRTGAVAAATGQGEGSSRATAEEFQTALAPVLARDVAAADAALTRQRGVLLAVVAGSVLATAAAGAAALAGLRARAREYE</sequence>
<feature type="transmembrane region" description="Helical" evidence="2">
    <location>
        <begin position="265"/>
        <end position="294"/>
    </location>
</feature>
<name>A0A6A9V0S6_9ACTN</name>
<dbReference type="EMBL" id="WPCU01000005">
    <property type="protein sequence ID" value="MVA76149.1"/>
    <property type="molecule type" value="Genomic_DNA"/>
</dbReference>
<keyword evidence="4" id="KW-1185">Reference proteome</keyword>
<comment type="caution">
    <text evidence="3">The sequence shown here is derived from an EMBL/GenBank/DDBJ whole genome shotgun (WGS) entry which is preliminary data.</text>
</comment>
<dbReference type="Proteomes" id="UP000435304">
    <property type="component" value="Unassembled WGS sequence"/>
</dbReference>
<keyword evidence="2" id="KW-0812">Transmembrane</keyword>
<feature type="transmembrane region" description="Helical" evidence="2">
    <location>
        <begin position="427"/>
        <end position="450"/>
    </location>
</feature>
<dbReference type="RefSeq" id="WP_156609572.1">
    <property type="nucleotide sequence ID" value="NZ_WPCU01000005.1"/>
</dbReference>
<evidence type="ECO:0000313" key="4">
    <source>
        <dbReference type="Proteomes" id="UP000435304"/>
    </source>
</evidence>
<feature type="compositionally biased region" description="Basic and acidic residues" evidence="1">
    <location>
        <begin position="1"/>
        <end position="11"/>
    </location>
</feature>
<feature type="transmembrane region" description="Helical" evidence="2">
    <location>
        <begin position="233"/>
        <end position="253"/>
    </location>
</feature>
<accession>A0A6A9V0S6</accession>
<evidence type="ECO:0000256" key="1">
    <source>
        <dbReference type="SAM" id="MobiDB-lite"/>
    </source>
</evidence>
<evidence type="ECO:0008006" key="5">
    <source>
        <dbReference type="Google" id="ProtNLM"/>
    </source>
</evidence>
<gene>
    <name evidence="3" type="ORF">GC722_08950</name>
</gene>
<reference evidence="3 4" key="1">
    <citation type="submission" date="2019-12" db="EMBL/GenBank/DDBJ databases">
        <title>Auraticoccus cholistani sp. nov., an actinomycete isolated from soil of Cholistan desert.</title>
        <authorList>
            <person name="Cheema M.T."/>
        </authorList>
    </citation>
    <scope>NUCLEOTIDE SEQUENCE [LARGE SCALE GENOMIC DNA]</scope>
    <source>
        <strain evidence="3 4">F435</strain>
    </source>
</reference>
<feature type="transmembrane region" description="Helical" evidence="2">
    <location>
        <begin position="68"/>
        <end position="92"/>
    </location>
</feature>